<name>A0A392SCP1_9FABA</name>
<reference evidence="2 3" key="1">
    <citation type="journal article" date="2018" name="Front. Plant Sci.">
        <title>Red Clover (Trifolium pratense) and Zigzag Clover (T. medium) - A Picture of Genomic Similarities and Differences.</title>
        <authorList>
            <person name="Dluhosova J."/>
            <person name="Istvanek J."/>
            <person name="Nedelnik J."/>
            <person name="Repkova J."/>
        </authorList>
    </citation>
    <scope>NUCLEOTIDE SEQUENCE [LARGE SCALE GENOMIC DNA]</scope>
    <source>
        <strain evidence="3">cv. 10/8</strain>
        <tissue evidence="2">Leaf</tissue>
    </source>
</reference>
<dbReference type="EMBL" id="LXQA010346758">
    <property type="protein sequence ID" value="MCI45645.1"/>
    <property type="molecule type" value="Genomic_DNA"/>
</dbReference>
<keyword evidence="1" id="KW-1133">Transmembrane helix</keyword>
<feature type="transmembrane region" description="Helical" evidence="1">
    <location>
        <begin position="17"/>
        <end position="33"/>
    </location>
</feature>
<evidence type="ECO:0000313" key="2">
    <source>
        <dbReference type="EMBL" id="MCI45645.1"/>
    </source>
</evidence>
<evidence type="ECO:0000256" key="1">
    <source>
        <dbReference type="SAM" id="Phobius"/>
    </source>
</evidence>
<keyword evidence="1" id="KW-0812">Transmembrane</keyword>
<dbReference type="AlphaFoldDB" id="A0A392SCP1"/>
<keyword evidence="3" id="KW-1185">Reference proteome</keyword>
<organism evidence="2 3">
    <name type="scientific">Trifolium medium</name>
    <dbReference type="NCBI Taxonomy" id="97028"/>
    <lineage>
        <taxon>Eukaryota</taxon>
        <taxon>Viridiplantae</taxon>
        <taxon>Streptophyta</taxon>
        <taxon>Embryophyta</taxon>
        <taxon>Tracheophyta</taxon>
        <taxon>Spermatophyta</taxon>
        <taxon>Magnoliopsida</taxon>
        <taxon>eudicotyledons</taxon>
        <taxon>Gunneridae</taxon>
        <taxon>Pentapetalae</taxon>
        <taxon>rosids</taxon>
        <taxon>fabids</taxon>
        <taxon>Fabales</taxon>
        <taxon>Fabaceae</taxon>
        <taxon>Papilionoideae</taxon>
        <taxon>50 kb inversion clade</taxon>
        <taxon>NPAAA clade</taxon>
        <taxon>Hologalegina</taxon>
        <taxon>IRL clade</taxon>
        <taxon>Trifolieae</taxon>
        <taxon>Trifolium</taxon>
    </lineage>
</organism>
<keyword evidence="1" id="KW-0472">Membrane</keyword>
<feature type="non-terminal residue" evidence="2">
    <location>
        <position position="1"/>
    </location>
</feature>
<sequence>CTCSSFTTSEDEYQPEYLTIILALYFWVPPILQVSDDSLSRRRRFFLRIAASVLMMALAAMAINRHI</sequence>
<protein>
    <submittedName>
        <fullName evidence="2">Uncharacterized protein</fullName>
    </submittedName>
</protein>
<feature type="transmembrane region" description="Helical" evidence="1">
    <location>
        <begin position="45"/>
        <end position="63"/>
    </location>
</feature>
<proteinExistence type="predicted"/>
<dbReference type="Proteomes" id="UP000265520">
    <property type="component" value="Unassembled WGS sequence"/>
</dbReference>
<evidence type="ECO:0000313" key="3">
    <source>
        <dbReference type="Proteomes" id="UP000265520"/>
    </source>
</evidence>
<comment type="caution">
    <text evidence="2">The sequence shown here is derived from an EMBL/GenBank/DDBJ whole genome shotgun (WGS) entry which is preliminary data.</text>
</comment>
<accession>A0A392SCP1</accession>